<name>A0A0N5ARJ5_9BILA</name>
<evidence type="ECO:0000313" key="2">
    <source>
        <dbReference type="WBParaSite" id="SMUV_0000734601-mRNA-1"/>
    </source>
</evidence>
<protein>
    <submittedName>
        <fullName evidence="2">FLYWCH-type domain-containing protein</fullName>
    </submittedName>
</protein>
<reference evidence="2" key="1">
    <citation type="submission" date="2017-02" db="UniProtKB">
        <authorList>
            <consortium name="WormBaseParasite"/>
        </authorList>
    </citation>
    <scope>IDENTIFICATION</scope>
</reference>
<accession>A0A0N5ARJ5</accession>
<dbReference type="AlphaFoldDB" id="A0A0N5ARJ5"/>
<evidence type="ECO:0000313" key="1">
    <source>
        <dbReference type="Proteomes" id="UP000046393"/>
    </source>
</evidence>
<sequence length="139" mass="15741">MLTEWQLFEIAQARHTAELETIRVGAILLCENSGNQTTCLCNRRDKCNDPYVQLPHTTYKGIKREDRKRKLATVTAPVIVLPEASRSSKIVAGHKFAVARGNLFHPTIDWDKAMPKIDPVYARRLRMGGSGFAVRHDVR</sequence>
<keyword evidence="1" id="KW-1185">Reference proteome</keyword>
<dbReference type="Proteomes" id="UP000046393">
    <property type="component" value="Unplaced"/>
</dbReference>
<dbReference type="WBParaSite" id="SMUV_0000734601-mRNA-1">
    <property type="protein sequence ID" value="SMUV_0000734601-mRNA-1"/>
    <property type="gene ID" value="SMUV_0000734601"/>
</dbReference>
<proteinExistence type="predicted"/>
<organism evidence="1 2">
    <name type="scientific">Syphacia muris</name>
    <dbReference type="NCBI Taxonomy" id="451379"/>
    <lineage>
        <taxon>Eukaryota</taxon>
        <taxon>Metazoa</taxon>
        <taxon>Ecdysozoa</taxon>
        <taxon>Nematoda</taxon>
        <taxon>Chromadorea</taxon>
        <taxon>Rhabditida</taxon>
        <taxon>Spirurina</taxon>
        <taxon>Oxyuridomorpha</taxon>
        <taxon>Oxyuroidea</taxon>
        <taxon>Oxyuridae</taxon>
        <taxon>Syphacia</taxon>
    </lineage>
</organism>